<dbReference type="Proteomes" id="UP001172082">
    <property type="component" value="Unassembled WGS sequence"/>
</dbReference>
<proteinExistence type="predicted"/>
<evidence type="ECO:0008006" key="3">
    <source>
        <dbReference type="Google" id="ProtNLM"/>
    </source>
</evidence>
<protein>
    <recommendedName>
        <fullName evidence="3">Lipoprotein</fullName>
    </recommendedName>
</protein>
<dbReference type="PROSITE" id="PS51257">
    <property type="entry name" value="PROKAR_LIPOPROTEIN"/>
    <property type="match status" value="1"/>
</dbReference>
<dbReference type="EMBL" id="JAUJEA010000003">
    <property type="protein sequence ID" value="MDN5202014.1"/>
    <property type="molecule type" value="Genomic_DNA"/>
</dbReference>
<comment type="caution">
    <text evidence="1">The sequence shown here is derived from an EMBL/GenBank/DDBJ whole genome shotgun (WGS) entry which is preliminary data.</text>
</comment>
<evidence type="ECO:0000313" key="2">
    <source>
        <dbReference type="Proteomes" id="UP001172082"/>
    </source>
</evidence>
<evidence type="ECO:0000313" key="1">
    <source>
        <dbReference type="EMBL" id="MDN5202014.1"/>
    </source>
</evidence>
<name>A0ABT8KMQ8_9BACT</name>
<sequence length="196" mass="22764">MARRTFFFSMLLMMVSGCLTQTSENQRDVVKKYFDLEGLVEDQISILDSLNPDIVKKAEIDDASEQKELGNIDWEKELKLFRNADLNKPKLLDLYEVKTSDVENQKKYTEYKNISEDPDGVVSLKIFGKRNTELPSRIEIDFIEKNTLYFSRRHMILYLEGDQDGQARITRYTIQGIEKILLGDSIRFALDASIAY</sequence>
<reference evidence="1" key="1">
    <citation type="submission" date="2023-06" db="EMBL/GenBank/DDBJ databases">
        <title>Genomic of Parafulvivirga corallium.</title>
        <authorList>
            <person name="Wang G."/>
        </authorList>
    </citation>
    <scope>NUCLEOTIDE SEQUENCE</scope>
    <source>
        <strain evidence="1">BMA10</strain>
    </source>
</reference>
<dbReference type="RefSeq" id="WP_346752038.1">
    <property type="nucleotide sequence ID" value="NZ_JAUJEA010000003.1"/>
</dbReference>
<accession>A0ABT8KMQ8</accession>
<gene>
    <name evidence="1" type="ORF">QQ008_11590</name>
</gene>
<organism evidence="1 2">
    <name type="scientific">Splendidivirga corallicola</name>
    <dbReference type="NCBI Taxonomy" id="3051826"/>
    <lineage>
        <taxon>Bacteria</taxon>
        <taxon>Pseudomonadati</taxon>
        <taxon>Bacteroidota</taxon>
        <taxon>Cytophagia</taxon>
        <taxon>Cytophagales</taxon>
        <taxon>Splendidivirgaceae</taxon>
        <taxon>Splendidivirga</taxon>
    </lineage>
</organism>
<keyword evidence="2" id="KW-1185">Reference proteome</keyword>